<accession>A0A3G9FYJ5</accession>
<comment type="subunit">
    <text evidence="6">The basal body constitutes a major portion of the flagellar organelle and consists of a number of rings mounted on a central rod.</text>
</comment>
<dbReference type="AlphaFoldDB" id="A0A3G9FYJ5"/>
<keyword evidence="8" id="KW-0969">Cilium</keyword>
<organism evidence="8 9">
    <name type="scientific">Asticcacaulis excentricus</name>
    <dbReference type="NCBI Taxonomy" id="78587"/>
    <lineage>
        <taxon>Bacteria</taxon>
        <taxon>Pseudomonadati</taxon>
        <taxon>Pseudomonadota</taxon>
        <taxon>Alphaproteobacteria</taxon>
        <taxon>Caulobacterales</taxon>
        <taxon>Caulobacteraceae</taxon>
        <taxon>Asticcacaulis</taxon>
    </lineage>
</organism>
<proteinExistence type="inferred from homology"/>
<evidence type="ECO:0000256" key="2">
    <source>
        <dbReference type="ARBA" id="ARBA00009677"/>
    </source>
</evidence>
<evidence type="ECO:0000256" key="4">
    <source>
        <dbReference type="ARBA" id="ARBA00023143"/>
    </source>
</evidence>
<reference evidence="9" key="2">
    <citation type="journal article" date="2017" name="Plant Physiol. Biochem.">
        <title>Differential oxidative and antioxidative response of duckweed Lemna minor toward plant growth promoting/inhibiting bacteria.</title>
        <authorList>
            <person name="Ishizawa H."/>
            <person name="Kuroda M."/>
            <person name="Morikawa M."/>
            <person name="Ike M."/>
        </authorList>
    </citation>
    <scope>NUCLEOTIDE SEQUENCE [LARGE SCALE GENOMIC DNA]</scope>
    <source>
        <strain evidence="9">M6</strain>
    </source>
</reference>
<protein>
    <recommendedName>
        <fullName evidence="3 6">Flagellar basal body rod protein FlgB</fullName>
    </recommendedName>
</protein>
<dbReference type="GO" id="GO:0030694">
    <property type="term" value="C:bacterial-type flagellum basal body, rod"/>
    <property type="evidence" value="ECO:0007669"/>
    <property type="project" value="InterPro"/>
</dbReference>
<dbReference type="Proteomes" id="UP000278756">
    <property type="component" value="Chromosome 1"/>
</dbReference>
<gene>
    <name evidence="8" type="ORF">EM6_0770</name>
</gene>
<reference evidence="9" key="1">
    <citation type="journal article" date="2017" name="Biotechnol. Biofuels">
        <title>Evaluation of environmental bacterial communities as a factor affecting the growth of duckweed Lemna minor.</title>
        <authorList>
            <person name="Ishizawa H."/>
            <person name="Kuroda M."/>
            <person name="Morikawa M."/>
            <person name="Ike M."/>
        </authorList>
    </citation>
    <scope>NUCLEOTIDE SEQUENCE [LARGE SCALE GENOMIC DNA]</scope>
    <source>
        <strain evidence="9">M6</strain>
    </source>
</reference>
<evidence type="ECO:0000256" key="1">
    <source>
        <dbReference type="ARBA" id="ARBA00004117"/>
    </source>
</evidence>
<dbReference type="GO" id="GO:0071973">
    <property type="term" value="P:bacterial-type flagellum-dependent cell motility"/>
    <property type="evidence" value="ECO:0007669"/>
    <property type="project" value="InterPro"/>
</dbReference>
<dbReference type="PIRSF" id="PIRSF002889">
    <property type="entry name" value="Rod_FlgB"/>
    <property type="match status" value="1"/>
</dbReference>
<evidence type="ECO:0000313" key="8">
    <source>
        <dbReference type="EMBL" id="BBF80192.1"/>
    </source>
</evidence>
<dbReference type="EMBL" id="AP018827">
    <property type="protein sequence ID" value="BBF80192.1"/>
    <property type="molecule type" value="Genomic_DNA"/>
</dbReference>
<dbReference type="NCBIfam" id="TIGR01396">
    <property type="entry name" value="FlgB"/>
    <property type="match status" value="1"/>
</dbReference>
<keyword evidence="4 6" id="KW-0975">Bacterial flagellum</keyword>
<comment type="similarity">
    <text evidence="2 6">Belongs to the flagella basal body rod proteins family.</text>
</comment>
<evidence type="ECO:0000256" key="5">
    <source>
        <dbReference type="ARBA" id="ARBA00024934"/>
    </source>
</evidence>
<comment type="function">
    <text evidence="5 6">Structural component of flagellum, the bacterial motility apparatus. Part of the rod structure of flagellar basal body.</text>
</comment>
<dbReference type="InterPro" id="IPR006300">
    <property type="entry name" value="FlgB"/>
</dbReference>
<feature type="domain" description="Flagellar basal body rod protein N-terminal" evidence="7">
    <location>
        <begin position="21"/>
        <end position="39"/>
    </location>
</feature>
<evidence type="ECO:0000256" key="6">
    <source>
        <dbReference type="PIRNR" id="PIRNR002889"/>
    </source>
</evidence>
<evidence type="ECO:0000259" key="7">
    <source>
        <dbReference type="Pfam" id="PF00460"/>
    </source>
</evidence>
<dbReference type="RefSeq" id="WP_126420420.1">
    <property type="nucleotide sequence ID" value="NZ_AP018827.1"/>
</dbReference>
<comment type="subcellular location">
    <subcellularLocation>
        <location evidence="1 6">Bacterial flagellum basal body</location>
    </subcellularLocation>
</comment>
<name>A0A3G9FYJ5_9CAUL</name>
<keyword evidence="8" id="KW-0282">Flagellum</keyword>
<evidence type="ECO:0000256" key="3">
    <source>
        <dbReference type="ARBA" id="ARBA00014376"/>
    </source>
</evidence>
<sequence length="137" mass="14617">MSTENIGLLGALKEKMTWLGQRQKLVAQNVANASTPGFKPRDLKALDFASVLKGQQEQTGLGLSVTNAGHMNVEGGGSFAPKAVVSPDSETTMDGNSVVLEEQMLKMAESRMQYEAALGFYQKSLGLIRMAGKAPGR</sequence>
<dbReference type="OrthoDB" id="9788334at2"/>
<dbReference type="Pfam" id="PF00460">
    <property type="entry name" value="Flg_bb_rod"/>
    <property type="match status" value="1"/>
</dbReference>
<dbReference type="InterPro" id="IPR001444">
    <property type="entry name" value="Flag_bb_rod_N"/>
</dbReference>
<evidence type="ECO:0000313" key="9">
    <source>
        <dbReference type="Proteomes" id="UP000278756"/>
    </source>
</evidence>
<keyword evidence="8" id="KW-0966">Cell projection</keyword>